<dbReference type="PANTHER" id="PTHR34580:SF1">
    <property type="entry name" value="PROTEIN PAFC"/>
    <property type="match status" value="1"/>
</dbReference>
<keyword evidence="1" id="KW-0805">Transcription regulation</keyword>
<accession>A0A6B8RUL5</accession>
<evidence type="ECO:0000313" key="5">
    <source>
        <dbReference type="Proteomes" id="UP000426246"/>
    </source>
</evidence>
<dbReference type="RefSeq" id="WP_155704679.1">
    <property type="nucleotide sequence ID" value="NZ_CP034235.1"/>
</dbReference>
<dbReference type="EMBL" id="CP034235">
    <property type="protein sequence ID" value="QGQ99512.1"/>
    <property type="molecule type" value="Genomic_DNA"/>
</dbReference>
<dbReference type="PROSITE" id="PS51000">
    <property type="entry name" value="HTH_DEOR_2"/>
    <property type="match status" value="1"/>
</dbReference>
<dbReference type="OrthoDB" id="9815009at2"/>
<gene>
    <name evidence="4" type="ORF">EHS13_33960</name>
</gene>
<evidence type="ECO:0000256" key="1">
    <source>
        <dbReference type="ARBA" id="ARBA00023015"/>
    </source>
</evidence>
<dbReference type="InterPro" id="IPR013196">
    <property type="entry name" value="HTH_11"/>
</dbReference>
<keyword evidence="2" id="KW-0804">Transcription</keyword>
<dbReference type="PROSITE" id="PS52050">
    <property type="entry name" value="WYL"/>
    <property type="match status" value="1"/>
</dbReference>
<organism evidence="4 5">
    <name type="scientific">Paenibacillus psychroresistens</name>
    <dbReference type="NCBI Taxonomy" id="1778678"/>
    <lineage>
        <taxon>Bacteria</taxon>
        <taxon>Bacillati</taxon>
        <taxon>Bacillota</taxon>
        <taxon>Bacilli</taxon>
        <taxon>Bacillales</taxon>
        <taxon>Paenibacillaceae</taxon>
        <taxon>Paenibacillus</taxon>
    </lineage>
</organism>
<dbReference type="Proteomes" id="UP000426246">
    <property type="component" value="Chromosome"/>
</dbReference>
<dbReference type="InterPro" id="IPR036390">
    <property type="entry name" value="WH_DNA-bd_sf"/>
</dbReference>
<dbReference type="PIRSF" id="PIRSF016838">
    <property type="entry name" value="PafC"/>
    <property type="match status" value="1"/>
</dbReference>
<dbReference type="PANTHER" id="PTHR34580">
    <property type="match status" value="1"/>
</dbReference>
<protein>
    <submittedName>
        <fullName evidence="4">YafY family transcriptional regulator</fullName>
    </submittedName>
</protein>
<proteinExistence type="predicted"/>
<name>A0A6B8RUL5_9BACL</name>
<dbReference type="AlphaFoldDB" id="A0A6B8RUL5"/>
<evidence type="ECO:0000259" key="3">
    <source>
        <dbReference type="PROSITE" id="PS51000"/>
    </source>
</evidence>
<dbReference type="InterPro" id="IPR051534">
    <property type="entry name" value="CBASS_pafABC_assoc_protein"/>
</dbReference>
<reference evidence="5" key="1">
    <citation type="submission" date="2018-11" db="EMBL/GenBank/DDBJ databases">
        <title>Complete genome sequence of Paenibacillus sp. ML311-T8.</title>
        <authorList>
            <person name="Nam Y.-D."/>
            <person name="Kang J."/>
            <person name="Chung W.-H."/>
            <person name="Park Y.S."/>
        </authorList>
    </citation>
    <scope>NUCLEOTIDE SEQUENCE [LARGE SCALE GENOMIC DNA]</scope>
    <source>
        <strain evidence="5">ML311-T8</strain>
    </source>
</reference>
<dbReference type="GO" id="GO:0003700">
    <property type="term" value="F:DNA-binding transcription factor activity"/>
    <property type="evidence" value="ECO:0007669"/>
    <property type="project" value="InterPro"/>
</dbReference>
<dbReference type="KEGG" id="ppsc:EHS13_33960"/>
<dbReference type="Pfam" id="PF08279">
    <property type="entry name" value="HTH_11"/>
    <property type="match status" value="1"/>
</dbReference>
<keyword evidence="5" id="KW-1185">Reference proteome</keyword>
<dbReference type="InterPro" id="IPR026881">
    <property type="entry name" value="WYL_dom"/>
</dbReference>
<dbReference type="Pfam" id="PF13280">
    <property type="entry name" value="WYL"/>
    <property type="match status" value="1"/>
</dbReference>
<feature type="domain" description="HTH deoR-type" evidence="3">
    <location>
        <begin position="2"/>
        <end position="60"/>
    </location>
</feature>
<dbReference type="Pfam" id="PF25583">
    <property type="entry name" value="WCX"/>
    <property type="match status" value="1"/>
</dbReference>
<dbReference type="Gene3D" id="1.10.10.10">
    <property type="entry name" value="Winged helix-like DNA-binding domain superfamily/Winged helix DNA-binding domain"/>
    <property type="match status" value="1"/>
</dbReference>
<dbReference type="InterPro" id="IPR036388">
    <property type="entry name" value="WH-like_DNA-bd_sf"/>
</dbReference>
<dbReference type="InterPro" id="IPR057727">
    <property type="entry name" value="WCX_dom"/>
</dbReference>
<sequence>MQISRLFKIVYILLDKRITTAKELAEHFEVSIRTIYRDVEALSSAGIPIYASQGKGGGISLLDDFVLNKSLLLDHEQNEILIALQSLSVTEYPNVDTVLSKLSSLFKKDKLNWIEVDFSAWGSSKNQKEKFNILKTAIISDHMITFDYFNSSGIKSSRRVEPTKLIFKAKSWYLQGFCLAINQNRTFKISRMRGIEATGEIYIQRSLDEQPGDSPENQFGDRLDLQLRISSEGAFRVYDEFDENDIVKNEDGSFTITTSLPESDWLYNYILSFGTVIEAIEPPSVREIIAAKLATMLNKISR</sequence>
<dbReference type="SUPFAM" id="SSF46785">
    <property type="entry name" value="Winged helix' DNA-binding domain"/>
    <property type="match status" value="1"/>
</dbReference>
<evidence type="ECO:0000256" key="2">
    <source>
        <dbReference type="ARBA" id="ARBA00023163"/>
    </source>
</evidence>
<dbReference type="InterPro" id="IPR028349">
    <property type="entry name" value="PafC-like"/>
</dbReference>
<dbReference type="InterPro" id="IPR001034">
    <property type="entry name" value="DeoR_HTH"/>
</dbReference>
<evidence type="ECO:0000313" key="4">
    <source>
        <dbReference type="EMBL" id="QGQ99512.1"/>
    </source>
</evidence>